<keyword evidence="2" id="KW-1185">Reference proteome</keyword>
<proteinExistence type="predicted"/>
<accession>A0A0P7IWI1</accession>
<dbReference type="EMBL" id="LKBA01000008">
    <property type="protein sequence ID" value="KPN62988.1"/>
    <property type="molecule type" value="Genomic_DNA"/>
</dbReference>
<sequence length="151" mass="17216">MTRKAGTTPDPVWWITKDGDLTCLKMYERHYSAYQYQDGRKRKLFCGPGEKIVLRTQHADALFVWRKFIDASGQTGINCAVFRNESPYLASDLIRQADAIADRCWPSERHYTFVNPRHVRSARAGLCFECAGWKRAGLTKGGLLVLEMAGR</sequence>
<organism evidence="1 2">
    <name type="scientific">Aliiroseovarius crassostreae</name>
    <dbReference type="NCBI Taxonomy" id="154981"/>
    <lineage>
        <taxon>Bacteria</taxon>
        <taxon>Pseudomonadati</taxon>
        <taxon>Pseudomonadota</taxon>
        <taxon>Alphaproteobacteria</taxon>
        <taxon>Rhodobacterales</taxon>
        <taxon>Paracoccaceae</taxon>
        <taxon>Aliiroseovarius</taxon>
    </lineage>
</organism>
<name>A0A0P7IWI1_9RHOB</name>
<dbReference type="AlphaFoldDB" id="A0A0P7IWI1"/>
<protein>
    <submittedName>
        <fullName evidence="1">Uncharacterized protein</fullName>
    </submittedName>
</protein>
<gene>
    <name evidence="1" type="ORF">AKJ29_02230</name>
</gene>
<comment type="caution">
    <text evidence="1">The sequence shown here is derived from an EMBL/GenBank/DDBJ whole genome shotgun (WGS) entry which is preliminary data.</text>
</comment>
<dbReference type="STRING" id="154981.AKJ29_02230"/>
<reference evidence="1 2" key="1">
    <citation type="submission" date="2015-09" db="EMBL/GenBank/DDBJ databases">
        <title>Draft genome sequence of Aliiroseovarius crassostreae CV919-312TSm, the causative agent of Roseovarius Oyster Disease (formerly Juvenile Oyster Disease).</title>
        <authorList>
            <person name="Kessner L."/>
            <person name="Spinard E."/>
            <person name="Nelson D."/>
        </authorList>
    </citation>
    <scope>NUCLEOTIDE SEQUENCE [LARGE SCALE GENOMIC DNA]</scope>
    <source>
        <strain evidence="1 2">CV919-312</strain>
    </source>
</reference>
<evidence type="ECO:0000313" key="2">
    <source>
        <dbReference type="Proteomes" id="UP000050471"/>
    </source>
</evidence>
<dbReference type="Proteomes" id="UP000050471">
    <property type="component" value="Unassembled WGS sequence"/>
</dbReference>
<evidence type="ECO:0000313" key="1">
    <source>
        <dbReference type="EMBL" id="KPN62988.1"/>
    </source>
</evidence>